<name>A0A1Y3EAE9_9BILA</name>
<gene>
    <name evidence="1" type="ORF">D917_10523</name>
</gene>
<dbReference type="Proteomes" id="UP000243006">
    <property type="component" value="Unassembled WGS sequence"/>
</dbReference>
<reference evidence="1 2" key="1">
    <citation type="submission" date="2015-04" db="EMBL/GenBank/DDBJ databases">
        <title>Draft genome of the roundworm Trichinella nativa.</title>
        <authorList>
            <person name="Mitreva M."/>
        </authorList>
    </citation>
    <scope>NUCLEOTIDE SEQUENCE [LARGE SCALE GENOMIC DNA]</scope>
    <source>
        <strain evidence="1 2">ISS45</strain>
    </source>
</reference>
<accession>A0A1Y3EAE9</accession>
<evidence type="ECO:0000313" key="2">
    <source>
        <dbReference type="Proteomes" id="UP000243006"/>
    </source>
</evidence>
<sequence length="96" mass="10615">MSTVEGTKFLQIKLIVEPNSKKIIALYPLTKPYLKLGPFNSVAHDGGPLRLDPSCLNAFRNGNFVPGDRFFRRSNSVAATVAVLDVRQQHHAFGYG</sequence>
<dbReference type="EMBL" id="LVZM01018546">
    <property type="protein sequence ID" value="OUC41995.1"/>
    <property type="molecule type" value="Genomic_DNA"/>
</dbReference>
<dbReference type="AlphaFoldDB" id="A0A1Y3EAE9"/>
<evidence type="ECO:0000313" key="1">
    <source>
        <dbReference type="EMBL" id="OUC41995.1"/>
    </source>
</evidence>
<protein>
    <submittedName>
        <fullName evidence="1">Uncharacterized protein</fullName>
    </submittedName>
</protein>
<organism evidence="1 2">
    <name type="scientific">Trichinella nativa</name>
    <dbReference type="NCBI Taxonomy" id="6335"/>
    <lineage>
        <taxon>Eukaryota</taxon>
        <taxon>Metazoa</taxon>
        <taxon>Ecdysozoa</taxon>
        <taxon>Nematoda</taxon>
        <taxon>Enoplea</taxon>
        <taxon>Dorylaimia</taxon>
        <taxon>Trichinellida</taxon>
        <taxon>Trichinellidae</taxon>
        <taxon>Trichinella</taxon>
    </lineage>
</organism>
<comment type="caution">
    <text evidence="1">The sequence shown here is derived from an EMBL/GenBank/DDBJ whole genome shotgun (WGS) entry which is preliminary data.</text>
</comment>
<proteinExistence type="predicted"/>